<evidence type="ECO:0000256" key="11">
    <source>
        <dbReference type="SAM" id="MobiDB-lite"/>
    </source>
</evidence>
<sequence>MTSTTRKSNFKKHLSYFSDCYINAAQCIEFSSVIKLLRSEIQELSLSPRMASLISIAHLAFAFGILGNIVSFLVYLAPLPTFYRIYRKKSTEGFQSIPYAVALFSSMLLLYYGFMKPNGIMLITINSIGSVMETIYLIFFLTYATKEAKVYTTKVVILFNIGAYGAIVFSTFVFVSGHPRLTLVGWICAVFSVCVFAAPLSIMRQVIRTKSVEFMPFSLSFFLTLCAIIWFFYGFLIKDYYIAMPNILGFAFGIAQMLLYSIYKSNKNQVLPEVDKLQDLTSIVVINMSGALESSETEPDKAKDAVVDEEDGGIASNKTSEPNEANV</sequence>
<feature type="transmembrane region" description="Helical" evidence="10">
    <location>
        <begin position="155"/>
        <end position="177"/>
    </location>
</feature>
<evidence type="ECO:0000256" key="7">
    <source>
        <dbReference type="ARBA" id="ARBA00022737"/>
    </source>
</evidence>
<comment type="similarity">
    <text evidence="2 10">Belongs to the SWEET sugar transporter family.</text>
</comment>
<evidence type="ECO:0000256" key="5">
    <source>
        <dbReference type="ARBA" id="ARBA00022597"/>
    </source>
</evidence>
<dbReference type="FunFam" id="1.20.1280.290:FF:000003">
    <property type="entry name" value="Bidirectional sugar transporter SWEET"/>
    <property type="match status" value="1"/>
</dbReference>
<feature type="region of interest" description="Disordered" evidence="11">
    <location>
        <begin position="292"/>
        <end position="327"/>
    </location>
</feature>
<feature type="transmembrane region" description="Helical" evidence="10">
    <location>
        <begin position="242"/>
        <end position="263"/>
    </location>
</feature>
<evidence type="ECO:0000313" key="13">
    <source>
        <dbReference type="Proteomes" id="UP001187471"/>
    </source>
</evidence>
<dbReference type="GO" id="GO:0005886">
    <property type="term" value="C:plasma membrane"/>
    <property type="evidence" value="ECO:0007669"/>
    <property type="project" value="UniProtKB-SubCell"/>
</dbReference>
<keyword evidence="4" id="KW-1003">Cell membrane</keyword>
<dbReference type="PANTHER" id="PTHR10791">
    <property type="entry name" value="RAG1-ACTIVATING PROTEIN 1"/>
    <property type="match status" value="1"/>
</dbReference>
<dbReference type="Pfam" id="PF03083">
    <property type="entry name" value="MtN3_slv"/>
    <property type="match status" value="2"/>
</dbReference>
<dbReference type="Gene3D" id="1.20.1280.290">
    <property type="match status" value="2"/>
</dbReference>
<dbReference type="GO" id="GO:0051119">
    <property type="term" value="F:sugar transmembrane transporter activity"/>
    <property type="evidence" value="ECO:0007669"/>
    <property type="project" value="InterPro"/>
</dbReference>
<feature type="transmembrane region" description="Helical" evidence="10">
    <location>
        <begin position="120"/>
        <end position="143"/>
    </location>
</feature>
<dbReference type="AlphaFoldDB" id="A0AA88RIW0"/>
<evidence type="ECO:0000256" key="6">
    <source>
        <dbReference type="ARBA" id="ARBA00022692"/>
    </source>
</evidence>
<gene>
    <name evidence="12" type="ORF">RJ640_019854</name>
</gene>
<keyword evidence="6 10" id="KW-0812">Transmembrane</keyword>
<dbReference type="Proteomes" id="UP001187471">
    <property type="component" value="Unassembled WGS sequence"/>
</dbReference>
<feature type="transmembrane region" description="Helical" evidence="10">
    <location>
        <begin position="183"/>
        <end position="202"/>
    </location>
</feature>
<dbReference type="PANTHER" id="PTHR10791:SF157">
    <property type="entry name" value="BIDIRECTIONAL SUGAR TRANSPORTER SWEET"/>
    <property type="match status" value="1"/>
</dbReference>
<evidence type="ECO:0000256" key="2">
    <source>
        <dbReference type="ARBA" id="ARBA00007809"/>
    </source>
</evidence>
<keyword evidence="9 10" id="KW-0472">Membrane</keyword>
<comment type="subcellular location">
    <subcellularLocation>
        <location evidence="1 10">Cell membrane</location>
        <topology evidence="1 10">Multi-pass membrane protein</topology>
    </subcellularLocation>
</comment>
<organism evidence="12 13">
    <name type="scientific">Escallonia rubra</name>
    <dbReference type="NCBI Taxonomy" id="112253"/>
    <lineage>
        <taxon>Eukaryota</taxon>
        <taxon>Viridiplantae</taxon>
        <taxon>Streptophyta</taxon>
        <taxon>Embryophyta</taxon>
        <taxon>Tracheophyta</taxon>
        <taxon>Spermatophyta</taxon>
        <taxon>Magnoliopsida</taxon>
        <taxon>eudicotyledons</taxon>
        <taxon>Gunneridae</taxon>
        <taxon>Pentapetalae</taxon>
        <taxon>asterids</taxon>
        <taxon>campanulids</taxon>
        <taxon>Escalloniales</taxon>
        <taxon>Escalloniaceae</taxon>
        <taxon>Escallonia</taxon>
    </lineage>
</organism>
<reference evidence="12" key="1">
    <citation type="submission" date="2022-12" db="EMBL/GenBank/DDBJ databases">
        <title>Draft genome assemblies for two species of Escallonia (Escalloniales).</title>
        <authorList>
            <person name="Chanderbali A."/>
            <person name="Dervinis C."/>
            <person name="Anghel I."/>
            <person name="Soltis D."/>
            <person name="Soltis P."/>
            <person name="Zapata F."/>
        </authorList>
    </citation>
    <scope>NUCLEOTIDE SEQUENCE</scope>
    <source>
        <strain evidence="12">UCBG92.1500</strain>
        <tissue evidence="12">Leaf</tissue>
    </source>
</reference>
<proteinExistence type="inferred from homology"/>
<keyword evidence="7" id="KW-0677">Repeat</keyword>
<dbReference type="InterPro" id="IPR004316">
    <property type="entry name" value="SWEET_rpt"/>
</dbReference>
<accession>A0AA88RIW0</accession>
<evidence type="ECO:0000256" key="8">
    <source>
        <dbReference type="ARBA" id="ARBA00022989"/>
    </source>
</evidence>
<protein>
    <recommendedName>
        <fullName evidence="10">Bidirectional sugar transporter SWEET</fullName>
    </recommendedName>
</protein>
<feature type="transmembrane region" description="Helical" evidence="10">
    <location>
        <begin position="53"/>
        <end position="76"/>
    </location>
</feature>
<evidence type="ECO:0000313" key="12">
    <source>
        <dbReference type="EMBL" id="KAK2990574.1"/>
    </source>
</evidence>
<evidence type="ECO:0000256" key="1">
    <source>
        <dbReference type="ARBA" id="ARBA00004651"/>
    </source>
</evidence>
<evidence type="ECO:0000256" key="4">
    <source>
        <dbReference type="ARBA" id="ARBA00022475"/>
    </source>
</evidence>
<keyword evidence="13" id="KW-1185">Reference proteome</keyword>
<evidence type="ECO:0000256" key="10">
    <source>
        <dbReference type="RuleBase" id="RU910715"/>
    </source>
</evidence>
<feature type="transmembrane region" description="Helical" evidence="10">
    <location>
        <begin position="214"/>
        <end position="236"/>
    </location>
</feature>
<evidence type="ECO:0000256" key="9">
    <source>
        <dbReference type="ARBA" id="ARBA00023136"/>
    </source>
</evidence>
<name>A0AA88RIW0_9ASTE</name>
<feature type="transmembrane region" description="Helical" evidence="10">
    <location>
        <begin position="97"/>
        <end position="114"/>
    </location>
</feature>
<feature type="compositionally biased region" description="Polar residues" evidence="11">
    <location>
        <begin position="316"/>
        <end position="327"/>
    </location>
</feature>
<dbReference type="FunFam" id="1.20.1280.290:FF:000001">
    <property type="entry name" value="Bidirectional sugar transporter SWEET"/>
    <property type="match status" value="1"/>
</dbReference>
<comment type="function">
    <text evidence="10">Mediates both low-affinity uptake and efflux of sugar across the membrane.</text>
</comment>
<keyword evidence="8 10" id="KW-1133">Transmembrane helix</keyword>
<keyword evidence="3 10" id="KW-0813">Transport</keyword>
<evidence type="ECO:0000256" key="3">
    <source>
        <dbReference type="ARBA" id="ARBA00022448"/>
    </source>
</evidence>
<comment type="caution">
    <text evidence="12">The sequence shown here is derived from an EMBL/GenBank/DDBJ whole genome shotgun (WGS) entry which is preliminary data.</text>
</comment>
<keyword evidence="5 10" id="KW-0762">Sugar transport</keyword>
<dbReference type="InterPro" id="IPR047664">
    <property type="entry name" value="SWEET"/>
</dbReference>
<dbReference type="EMBL" id="JAVXUO010000638">
    <property type="protein sequence ID" value="KAK2990574.1"/>
    <property type="molecule type" value="Genomic_DNA"/>
</dbReference>